<feature type="transmembrane region" description="Helical" evidence="1">
    <location>
        <begin position="71"/>
        <end position="93"/>
    </location>
</feature>
<dbReference type="STRING" id="8932.A0A2I0LTC1"/>
<comment type="caution">
    <text evidence="2">The sequence shown here is derived from an EMBL/GenBank/DDBJ whole genome shotgun (WGS) entry which is preliminary data.</text>
</comment>
<keyword evidence="1" id="KW-0472">Membrane</keyword>
<dbReference type="PANTHER" id="PTHR11362">
    <property type="entry name" value="PHOSPHATIDYLETHANOLAMINE-BINDING PROTEIN"/>
    <property type="match status" value="1"/>
</dbReference>
<dbReference type="CDD" id="cd00866">
    <property type="entry name" value="PEBP_euk"/>
    <property type="match status" value="1"/>
</dbReference>
<dbReference type="InterPro" id="IPR008914">
    <property type="entry name" value="PEBP"/>
</dbReference>
<dbReference type="InterPro" id="IPR036610">
    <property type="entry name" value="PEBP-like_sf"/>
</dbReference>
<keyword evidence="3" id="KW-1185">Reference proteome</keyword>
<feature type="non-terminal residue" evidence="2">
    <location>
        <position position="1"/>
    </location>
</feature>
<dbReference type="SUPFAM" id="SSF49777">
    <property type="entry name" value="PEBP-like"/>
    <property type="match status" value="1"/>
</dbReference>
<dbReference type="Pfam" id="PF01161">
    <property type="entry name" value="PBP"/>
    <property type="match status" value="1"/>
</dbReference>
<dbReference type="AlphaFoldDB" id="A0A2I0LTC1"/>
<reference evidence="2 3" key="1">
    <citation type="journal article" date="2013" name="Science">
        <title>Genomic diversity and evolution of the head crest in the rock pigeon.</title>
        <authorList>
            <person name="Shapiro M.D."/>
            <person name="Kronenberg Z."/>
            <person name="Li C."/>
            <person name="Domyan E.T."/>
            <person name="Pan H."/>
            <person name="Campbell M."/>
            <person name="Tan H."/>
            <person name="Huff C.D."/>
            <person name="Hu H."/>
            <person name="Vickrey A.I."/>
            <person name="Nielsen S.C."/>
            <person name="Stringham S.A."/>
            <person name="Hu H."/>
            <person name="Willerslev E."/>
            <person name="Gilbert M.T."/>
            <person name="Yandell M."/>
            <person name="Zhang G."/>
            <person name="Wang J."/>
        </authorList>
    </citation>
    <scope>NUCLEOTIDE SEQUENCE [LARGE SCALE GENOMIC DNA]</scope>
    <source>
        <tissue evidence="2">Blood</tissue>
    </source>
</reference>
<gene>
    <name evidence="2" type="primary">PEBP4</name>
    <name evidence="2" type="ORF">A306_00012203</name>
</gene>
<name>A0A2I0LTC1_COLLI</name>
<dbReference type="InterPro" id="IPR035810">
    <property type="entry name" value="PEBP_euk"/>
</dbReference>
<feature type="transmembrane region" description="Helical" evidence="1">
    <location>
        <begin position="39"/>
        <end position="59"/>
    </location>
</feature>
<feature type="transmembrane region" description="Helical" evidence="1">
    <location>
        <begin position="99"/>
        <end position="121"/>
    </location>
</feature>
<organism evidence="2 3">
    <name type="scientific">Columba livia</name>
    <name type="common">Rock dove</name>
    <dbReference type="NCBI Taxonomy" id="8932"/>
    <lineage>
        <taxon>Eukaryota</taxon>
        <taxon>Metazoa</taxon>
        <taxon>Chordata</taxon>
        <taxon>Craniata</taxon>
        <taxon>Vertebrata</taxon>
        <taxon>Euteleostomi</taxon>
        <taxon>Archelosauria</taxon>
        <taxon>Archosauria</taxon>
        <taxon>Dinosauria</taxon>
        <taxon>Saurischia</taxon>
        <taxon>Theropoda</taxon>
        <taxon>Coelurosauria</taxon>
        <taxon>Aves</taxon>
        <taxon>Neognathae</taxon>
        <taxon>Neoaves</taxon>
        <taxon>Columbimorphae</taxon>
        <taxon>Columbiformes</taxon>
        <taxon>Columbidae</taxon>
        <taxon>Columba</taxon>
    </lineage>
</organism>
<evidence type="ECO:0000313" key="3">
    <source>
        <dbReference type="Proteomes" id="UP000053872"/>
    </source>
</evidence>
<evidence type="ECO:0000313" key="2">
    <source>
        <dbReference type="EMBL" id="PKK20673.1"/>
    </source>
</evidence>
<proteinExistence type="predicted"/>
<accession>A0A2I0LTC1</accession>
<sequence>LFFLGDVTRGRLAQGSCPGHPCGVLISIIAISTIPISTIPISITLISITLISIIFLSIIPISTIPISTIPISITLISITPISIIFLSITPISTIPINTIPISITLMSITPISIIPISTILISRTERAQLSKPEEQPQVCYFDVLSGRDSRFCRGELQVIYPDVGDVSCIYMPKCHQYRWRIIRDWMRPRVRFPQADENKKYVLVLADPDTPSREKPWNQYWRHWLVADIPGAELRSGDIKGRVLSDYIRPTPTPRSGYHRYQFRLYRQPANATIALTREESISFFRWPLMKFVKKYRMGSPVAATQFLTKHYED</sequence>
<dbReference type="InParanoid" id="A0A2I0LTC1"/>
<keyword evidence="1" id="KW-0812">Transmembrane</keyword>
<keyword evidence="1" id="KW-1133">Transmembrane helix</keyword>
<dbReference type="Proteomes" id="UP000053872">
    <property type="component" value="Unassembled WGS sequence"/>
</dbReference>
<dbReference type="Gene3D" id="3.90.280.10">
    <property type="entry name" value="PEBP-like"/>
    <property type="match status" value="1"/>
</dbReference>
<dbReference type="EMBL" id="AKCR02000103">
    <property type="protein sequence ID" value="PKK20673.1"/>
    <property type="molecule type" value="Genomic_DNA"/>
</dbReference>
<dbReference type="PANTHER" id="PTHR11362:SF82">
    <property type="entry name" value="PHOSPHATIDYLETHANOLAMINE-BINDING PROTEIN 4"/>
    <property type="match status" value="1"/>
</dbReference>
<protein>
    <submittedName>
        <fullName evidence="2">Phosphatidylethanolamine-binding protein 4</fullName>
    </submittedName>
</protein>
<evidence type="ECO:0000256" key="1">
    <source>
        <dbReference type="SAM" id="Phobius"/>
    </source>
</evidence>